<protein>
    <submittedName>
        <fullName evidence="1">Uncharacterized protein</fullName>
    </submittedName>
</protein>
<dbReference type="RefSeq" id="WP_109603082.1">
    <property type="nucleotide sequence ID" value="NZ_BONA01000115.1"/>
</dbReference>
<comment type="caution">
    <text evidence="1">The sequence shown here is derived from an EMBL/GenBank/DDBJ whole genome shotgun (WGS) entry which is preliminary data.</text>
</comment>
<dbReference type="OrthoDB" id="9830494at2"/>
<evidence type="ECO:0000313" key="1">
    <source>
        <dbReference type="EMBL" id="PWK28717.1"/>
    </source>
</evidence>
<gene>
    <name evidence="1" type="ORF">BC793_14822</name>
</gene>
<proteinExistence type="predicted"/>
<dbReference type="AlphaFoldDB" id="A0A316EG53"/>
<sequence length="150" mass="16912">MIADDDFRAQLAVERRHPGWQIDRAIQPRTVRPDLRVPAGHYWAVHWELDEPCLVAADLDGLMWQLDQRDAARVAAVREITEARWPGWRVGYSGAGPTGVAGLEVPPGYFFAVGRGLRRWRHRPVIGANLTQLCDRIRASIRPTTTGWPG</sequence>
<reference evidence="1 2" key="1">
    <citation type="submission" date="2018-05" db="EMBL/GenBank/DDBJ databases">
        <title>Genomic Encyclopedia of Archaeal and Bacterial Type Strains, Phase II (KMG-II): from individual species to whole genera.</title>
        <authorList>
            <person name="Goeker M."/>
        </authorList>
    </citation>
    <scope>NUCLEOTIDE SEQUENCE [LARGE SCALE GENOMIC DNA]</scope>
    <source>
        <strain evidence="1 2">DSM 45184</strain>
    </source>
</reference>
<accession>A0A316EG53</accession>
<name>A0A316EG53_9ACTN</name>
<dbReference type="EMBL" id="QGGR01000048">
    <property type="protein sequence ID" value="PWK28717.1"/>
    <property type="molecule type" value="Genomic_DNA"/>
</dbReference>
<keyword evidence="2" id="KW-1185">Reference proteome</keyword>
<evidence type="ECO:0000313" key="2">
    <source>
        <dbReference type="Proteomes" id="UP000245697"/>
    </source>
</evidence>
<dbReference type="Proteomes" id="UP000245697">
    <property type="component" value="Unassembled WGS sequence"/>
</dbReference>
<organism evidence="1 2">
    <name type="scientific">Actinoplanes xinjiangensis</name>
    <dbReference type="NCBI Taxonomy" id="512350"/>
    <lineage>
        <taxon>Bacteria</taxon>
        <taxon>Bacillati</taxon>
        <taxon>Actinomycetota</taxon>
        <taxon>Actinomycetes</taxon>
        <taxon>Micromonosporales</taxon>
        <taxon>Micromonosporaceae</taxon>
        <taxon>Actinoplanes</taxon>
    </lineage>
</organism>